<dbReference type="InterPro" id="IPR001005">
    <property type="entry name" value="SANT/Myb"/>
</dbReference>
<evidence type="ECO:0000313" key="5">
    <source>
        <dbReference type="Proteomes" id="UP000054886"/>
    </source>
</evidence>
<evidence type="ECO:0000259" key="3">
    <source>
        <dbReference type="PROSITE" id="PS51294"/>
    </source>
</evidence>
<gene>
    <name evidence="4" type="ORF">AO440_000123</name>
</gene>
<dbReference type="VEuPathDB" id="FungiDB:GVI51_A04103"/>
<feature type="region of interest" description="Disordered" evidence="1">
    <location>
        <begin position="345"/>
        <end position="376"/>
    </location>
</feature>
<evidence type="ECO:0000259" key="2">
    <source>
        <dbReference type="PROSITE" id="PS50090"/>
    </source>
</evidence>
<dbReference type="CDD" id="cd00167">
    <property type="entry name" value="SANT"/>
    <property type="match status" value="1"/>
</dbReference>
<dbReference type="InterPro" id="IPR017930">
    <property type="entry name" value="Myb_dom"/>
</dbReference>
<feature type="region of interest" description="Disordered" evidence="1">
    <location>
        <begin position="148"/>
        <end position="168"/>
    </location>
</feature>
<feature type="region of interest" description="Disordered" evidence="1">
    <location>
        <begin position="394"/>
        <end position="434"/>
    </location>
</feature>
<proteinExistence type="predicted"/>
<dbReference type="Gene3D" id="1.10.10.60">
    <property type="entry name" value="Homeodomain-like"/>
    <property type="match status" value="1"/>
</dbReference>
<comment type="caution">
    <text evidence="4">The sequence shown here is derived from an EMBL/GenBank/DDBJ whole genome shotgun (WGS) entry which is preliminary data.</text>
</comment>
<dbReference type="VEuPathDB" id="FungiDB:CAGL0A04257g"/>
<feature type="compositionally biased region" description="Polar residues" evidence="1">
    <location>
        <begin position="148"/>
        <end position="164"/>
    </location>
</feature>
<feature type="domain" description="HTH myb-type" evidence="3">
    <location>
        <begin position="28"/>
        <end position="55"/>
    </location>
</feature>
<feature type="region of interest" description="Disordered" evidence="1">
    <location>
        <begin position="1"/>
        <end position="21"/>
    </location>
</feature>
<dbReference type="AlphaFoldDB" id="A0A0W0CN36"/>
<reference evidence="4 5" key="1">
    <citation type="submission" date="2015-10" db="EMBL/GenBank/DDBJ databases">
        <title>Draft genomes sequences of Candida glabrata isolates 1A, 1B, 2A, 2B, 3A and 3B.</title>
        <authorList>
            <person name="Haavelsrud O.E."/>
            <person name="Gaustad P."/>
        </authorList>
    </citation>
    <scope>NUCLEOTIDE SEQUENCE [LARGE SCALE GENOMIC DNA]</scope>
    <source>
        <strain evidence="4">910700640</strain>
    </source>
</reference>
<organism evidence="4 5">
    <name type="scientific">Candida glabrata</name>
    <name type="common">Yeast</name>
    <name type="synonym">Torulopsis glabrata</name>
    <dbReference type="NCBI Taxonomy" id="5478"/>
    <lineage>
        <taxon>Eukaryota</taxon>
        <taxon>Fungi</taxon>
        <taxon>Dikarya</taxon>
        <taxon>Ascomycota</taxon>
        <taxon>Saccharomycotina</taxon>
        <taxon>Saccharomycetes</taxon>
        <taxon>Saccharomycetales</taxon>
        <taxon>Saccharomycetaceae</taxon>
        <taxon>Nakaseomyces</taxon>
    </lineage>
</organism>
<sequence>MISALMMDVGEKHGESESESDGIKNLGWKEIALYFENRTPNACQFRWRRLKSGNLKSNKTATVDISEYNVVVKRLSEIENAQLSRSASEQPFRPPVDNNDKLANNIPVSYPGSANGNGTPLGSEMDTKLNKVVSGASPAPVAATAMLTSSSHGSVTPNGTNGTQKGKRASLHFPIIPLSRRTSVATIPSNAISGSTQSITGSVTPGSTQRSHTSLAKNKFPKARSYSHTLGPSPQLHSLKGIKFKETKTRESHGSAINDDIENENFGFIPKIIVKSRRNSFTHPPMPVGNSTNSSANTKYNPGPSGLSISPPSTFNGGSGGQYLQNASFSSNLANALNTTLITSKSRKNSFSVNSRRSSFNISSTSNSRRPSIISAPNSITNNFVINHSNSASNLHAAPKMQRKNSNVKREATSSQSLNTISSPNGKTSTENGTYENSYNTFKVQYMDNPVGHSSAFQKKAMDYASHSLDGMEPKDEGVTSCSNNSGNNSRFMPWSLEEDQLLTENKLRNLSLMELSILLPNRSENEIKWRLDTFSRNYL</sequence>
<evidence type="ECO:0000256" key="1">
    <source>
        <dbReference type="SAM" id="MobiDB-lite"/>
    </source>
</evidence>
<evidence type="ECO:0000313" key="4">
    <source>
        <dbReference type="EMBL" id="KTA97686.1"/>
    </source>
</evidence>
<dbReference type="SUPFAM" id="SSF46689">
    <property type="entry name" value="Homeodomain-like"/>
    <property type="match status" value="1"/>
</dbReference>
<dbReference type="InterPro" id="IPR009057">
    <property type="entry name" value="Homeodomain-like_sf"/>
</dbReference>
<dbReference type="VEuPathDB" id="FungiDB:GWK60_A04147"/>
<feature type="compositionally biased region" description="Polar residues" evidence="1">
    <location>
        <begin position="289"/>
        <end position="300"/>
    </location>
</feature>
<feature type="region of interest" description="Disordered" evidence="1">
    <location>
        <begin position="82"/>
        <end position="125"/>
    </location>
</feature>
<dbReference type="PROSITE" id="PS51294">
    <property type="entry name" value="HTH_MYB"/>
    <property type="match status" value="1"/>
</dbReference>
<accession>A0A0W0CN36</accession>
<name>A0A0W0CN36_CANGB</name>
<feature type="region of interest" description="Disordered" evidence="1">
    <location>
        <begin position="284"/>
        <end position="303"/>
    </location>
</feature>
<dbReference type="PROSITE" id="PS50090">
    <property type="entry name" value="MYB_LIKE"/>
    <property type="match status" value="1"/>
</dbReference>
<feature type="region of interest" description="Disordered" evidence="1">
    <location>
        <begin position="196"/>
        <end position="215"/>
    </location>
</feature>
<feature type="compositionally biased region" description="Polar residues" evidence="1">
    <location>
        <begin position="413"/>
        <end position="434"/>
    </location>
</feature>
<dbReference type="EMBL" id="LLZZ01000157">
    <property type="protein sequence ID" value="KTA97686.1"/>
    <property type="molecule type" value="Genomic_DNA"/>
</dbReference>
<dbReference type="Proteomes" id="UP000054886">
    <property type="component" value="Unassembled WGS sequence"/>
</dbReference>
<dbReference type="Pfam" id="PF13921">
    <property type="entry name" value="Myb_DNA-bind_6"/>
    <property type="match status" value="1"/>
</dbReference>
<feature type="compositionally biased region" description="Low complexity" evidence="1">
    <location>
        <begin position="349"/>
        <end position="370"/>
    </location>
</feature>
<dbReference type="VEuPathDB" id="FungiDB:B1J91_A04257g"/>
<feature type="domain" description="Myb-like" evidence="2">
    <location>
        <begin position="6"/>
        <end position="51"/>
    </location>
</feature>
<protein>
    <submittedName>
        <fullName evidence="4">Transcriptional regulatory protein DOT6</fullName>
    </submittedName>
</protein>